<dbReference type="Pfam" id="PF13416">
    <property type="entry name" value="SBP_bac_8"/>
    <property type="match status" value="1"/>
</dbReference>
<reference evidence="5 6" key="1">
    <citation type="submission" date="2016-10" db="EMBL/GenBank/DDBJ databases">
        <title>The whole genome sequencing and assembly of Bacillus simplex DSM 1321 strain.</title>
        <authorList>
            <person name="Park M.-K."/>
            <person name="Lee Y.-J."/>
            <person name="Yi H."/>
            <person name="Bahn Y.-S."/>
            <person name="Kim J.F."/>
            <person name="Lee D.-W."/>
        </authorList>
    </citation>
    <scope>NUCLEOTIDE SEQUENCE [LARGE SCALE GENOMIC DNA]</scope>
    <source>
        <strain evidence="5 6">DSM 1321</strain>
    </source>
</reference>
<organism evidence="5 6">
    <name type="scientific">Peribacillus simplex NBRC 15720 = DSM 1321</name>
    <dbReference type="NCBI Taxonomy" id="1349754"/>
    <lineage>
        <taxon>Bacteria</taxon>
        <taxon>Bacillati</taxon>
        <taxon>Bacillota</taxon>
        <taxon>Bacilli</taxon>
        <taxon>Bacillales</taxon>
        <taxon>Bacillaceae</taxon>
        <taxon>Peribacillus</taxon>
    </lineage>
</organism>
<name>A0A223EQU4_9BACI</name>
<dbReference type="PANTHER" id="PTHR43649">
    <property type="entry name" value="ARABINOSE-BINDING PROTEIN-RELATED"/>
    <property type="match status" value="1"/>
</dbReference>
<comment type="subcellular location">
    <subcellularLocation>
        <location evidence="1">Cell envelope</location>
    </subcellularLocation>
</comment>
<protein>
    <recommendedName>
        <fullName evidence="7">ABC transporter substrate-binding protein</fullName>
    </recommendedName>
</protein>
<keyword evidence="3" id="KW-0813">Transport</keyword>
<dbReference type="PANTHER" id="PTHR43649:SF31">
    <property type="entry name" value="SN-GLYCEROL-3-PHOSPHATE-BINDING PERIPLASMIC PROTEIN UGPB"/>
    <property type="match status" value="1"/>
</dbReference>
<evidence type="ECO:0000256" key="3">
    <source>
        <dbReference type="ARBA" id="ARBA00022448"/>
    </source>
</evidence>
<dbReference type="AlphaFoldDB" id="A0A223EQU4"/>
<dbReference type="CDD" id="cd13585">
    <property type="entry name" value="PBP2_TMBP_like"/>
    <property type="match status" value="1"/>
</dbReference>
<dbReference type="InterPro" id="IPR050490">
    <property type="entry name" value="Bact_solute-bd_prot1"/>
</dbReference>
<gene>
    <name evidence="5" type="ORF">BS1321_25720</name>
</gene>
<dbReference type="InterPro" id="IPR006059">
    <property type="entry name" value="SBP"/>
</dbReference>
<comment type="similarity">
    <text evidence="2">Belongs to the bacterial solute-binding protein 1 family.</text>
</comment>
<sequence>MFLMILLALSTFLTGCSKSSDSSKGEDGDTITIDYWASWTPGSEEERKTKAQISKFEEEHPNIKINTQVISFDMLHDKLVASISANDAPDLSWGLSEWYGEFNKMGALEDLTPNFNNWEGKDAIYPNVMESLTYKGKVTALPQYLGIRALLYHEDMLKDAGFEAPPKTFAELLETGSKIKKATGKEAFGIAGAGVRSPQELLAYLATNKVTIAEKQKDGKFKNTWKENPDELDRATEVFALYQELLDKGVISQDAKSWGWEEEDNNFSLGQFAMVVNGSWIQDKEKENPEQMKDVKVAAPPYMDTPATFLEISPIYVYKGSKHPKETWEFASYILGKEWQSNIRPTNSARSDVVSKSQWGKGFTDLTDTGVTFPEVSLGGVTKAMEDALGKTLLKKEDPKKVAEWLSDAINESLKKSGELSE</sequence>
<evidence type="ECO:0000313" key="6">
    <source>
        <dbReference type="Proteomes" id="UP000214618"/>
    </source>
</evidence>
<evidence type="ECO:0000313" key="5">
    <source>
        <dbReference type="EMBL" id="ASS97601.1"/>
    </source>
</evidence>
<keyword evidence="4" id="KW-0732">Signal</keyword>
<evidence type="ECO:0000256" key="4">
    <source>
        <dbReference type="ARBA" id="ARBA00022729"/>
    </source>
</evidence>
<dbReference type="SUPFAM" id="SSF53850">
    <property type="entry name" value="Periplasmic binding protein-like II"/>
    <property type="match status" value="1"/>
</dbReference>
<proteinExistence type="inferred from homology"/>
<accession>A0A223EQU4</accession>
<dbReference type="Proteomes" id="UP000214618">
    <property type="component" value="Chromosome"/>
</dbReference>
<evidence type="ECO:0000256" key="1">
    <source>
        <dbReference type="ARBA" id="ARBA00004196"/>
    </source>
</evidence>
<dbReference type="Gene3D" id="3.40.190.10">
    <property type="entry name" value="Periplasmic binding protein-like II"/>
    <property type="match status" value="2"/>
</dbReference>
<dbReference type="GO" id="GO:0030313">
    <property type="term" value="C:cell envelope"/>
    <property type="evidence" value="ECO:0007669"/>
    <property type="project" value="UniProtKB-SubCell"/>
</dbReference>
<dbReference type="EMBL" id="CP017704">
    <property type="protein sequence ID" value="ASS97601.1"/>
    <property type="molecule type" value="Genomic_DNA"/>
</dbReference>
<evidence type="ECO:0000256" key="2">
    <source>
        <dbReference type="ARBA" id="ARBA00008520"/>
    </source>
</evidence>
<evidence type="ECO:0008006" key="7">
    <source>
        <dbReference type="Google" id="ProtNLM"/>
    </source>
</evidence>